<protein>
    <submittedName>
        <fullName evidence="1">Uncharacterized protein</fullName>
    </submittedName>
</protein>
<sequence length="284" mass="32463">MRHFAFQKPDMDTVLTAWILGFRPEDKLILASNANNREMLSDQSIICIECGGSGQVDMGNFDHHDIRFKLPCACVQAYSWKGISDPVLYRLVKYVQAVDEGIRHCHLGRSVSDIHFSGIYSGMRLTHSNSLYSQFYRGIDLFQFAYQNRIDPWNPQSNIPEWENYIQAKKKQYRQLKRYASHAIVLKTISGIQFGYLKAPIPGIHALLRQLGCEISIAQGLNQYNNRYYTSISSHNLNMTVLLPALLKKERGWGGPDHGRIISSPKSGTTLSEKDIINMVRVYF</sequence>
<comment type="caution">
    <text evidence="1">The sequence shown here is derived from an EMBL/GenBank/DDBJ whole genome shotgun (WGS) entry which is preliminary data.</text>
</comment>
<reference evidence="2" key="1">
    <citation type="submission" date="2012-11" db="EMBL/GenBank/DDBJ databases">
        <authorList>
            <person name="Lucero-Rivera Y.E."/>
            <person name="Tovar-Ramirez D."/>
        </authorList>
    </citation>
    <scope>NUCLEOTIDE SEQUENCE [LARGE SCALE GENOMIC DNA]</scope>
    <source>
        <strain evidence="2">Araruama</strain>
    </source>
</reference>
<name>A0A1V1PGD4_9BACT</name>
<proteinExistence type="predicted"/>
<dbReference type="Proteomes" id="UP000189670">
    <property type="component" value="Unassembled WGS sequence"/>
</dbReference>
<dbReference type="AlphaFoldDB" id="A0A1V1PGD4"/>
<dbReference type="EMBL" id="ATBP01000036">
    <property type="protein sequence ID" value="ETR73850.1"/>
    <property type="molecule type" value="Genomic_DNA"/>
</dbReference>
<accession>A0A1V1PGD4</accession>
<evidence type="ECO:0000313" key="1">
    <source>
        <dbReference type="EMBL" id="ETR73850.1"/>
    </source>
</evidence>
<evidence type="ECO:0000313" key="2">
    <source>
        <dbReference type="Proteomes" id="UP000189670"/>
    </source>
</evidence>
<organism evidence="1 2">
    <name type="scientific">Candidatus Magnetoglobus multicellularis str. Araruama</name>
    <dbReference type="NCBI Taxonomy" id="890399"/>
    <lineage>
        <taxon>Bacteria</taxon>
        <taxon>Pseudomonadati</taxon>
        <taxon>Thermodesulfobacteriota</taxon>
        <taxon>Desulfobacteria</taxon>
        <taxon>Desulfobacterales</taxon>
        <taxon>Desulfobacteraceae</taxon>
        <taxon>Candidatus Magnetoglobus</taxon>
    </lineage>
</organism>
<gene>
    <name evidence="1" type="ORF">OMM_00660</name>
</gene>